<feature type="signal peptide" evidence="1">
    <location>
        <begin position="1"/>
        <end position="15"/>
    </location>
</feature>
<keyword evidence="3" id="KW-1185">Reference proteome</keyword>
<dbReference type="PANTHER" id="PTHR42047">
    <property type="entry name" value="PROTEIN, PUTATIVE (AFU_ORTHOLOGUE AFUA_6G03560)-RELATED"/>
    <property type="match status" value="1"/>
</dbReference>
<gene>
    <name evidence="2" type="ORF">N7456_006620</name>
</gene>
<proteinExistence type="predicted"/>
<feature type="chain" id="PRO_5040883217" description="IgE-binding protein" evidence="1">
    <location>
        <begin position="16"/>
        <end position="218"/>
    </location>
</feature>
<dbReference type="OrthoDB" id="5430620at2759"/>
<dbReference type="Proteomes" id="UP001149165">
    <property type="component" value="Unassembled WGS sequence"/>
</dbReference>
<comment type="caution">
    <text evidence="2">The sequence shown here is derived from an EMBL/GenBank/DDBJ whole genome shotgun (WGS) entry which is preliminary data.</text>
</comment>
<protein>
    <recommendedName>
        <fullName evidence="4">IgE-binding protein</fullName>
    </recommendedName>
</protein>
<sequence>MKISALLSLVPLVAALPGSRVGSTKTKDANGAFGVIAARSGSPIHFLPLTASGSHFFLGGESSTYCPSEVVPGCSRRTNDTIIYGQSALDVVVPGGQAIYVDRSGALSFTTPHSGYMPAGSSSGPFVYTPGNSQNPLGSWTYNGEGASGFMACPVPRAQPTGNSAARRAASSAAPTWQVYAALQNATVPTGKVNDCLGFDALATGLNVTSNSLAWEYI</sequence>
<evidence type="ECO:0000256" key="1">
    <source>
        <dbReference type="SAM" id="SignalP"/>
    </source>
</evidence>
<reference evidence="2" key="2">
    <citation type="journal article" date="2023" name="IMA Fungus">
        <title>Comparative genomic study of the Penicillium genus elucidates a diverse pangenome and 15 lateral gene transfer events.</title>
        <authorList>
            <person name="Petersen C."/>
            <person name="Sorensen T."/>
            <person name="Nielsen M.R."/>
            <person name="Sondergaard T.E."/>
            <person name="Sorensen J.L."/>
            <person name="Fitzpatrick D.A."/>
            <person name="Frisvad J.C."/>
            <person name="Nielsen K.L."/>
        </authorList>
    </citation>
    <scope>NUCLEOTIDE SEQUENCE</scope>
    <source>
        <strain evidence="2">IBT 30069</strain>
    </source>
</reference>
<dbReference type="AlphaFoldDB" id="A0A9W9FHZ7"/>
<dbReference type="PANTHER" id="PTHR42047:SF1">
    <property type="entry name" value="PROTEIN, PUTATIVE (AFU_ORTHOLOGUE AFUA_6G03560)-RELATED"/>
    <property type="match status" value="1"/>
</dbReference>
<evidence type="ECO:0000313" key="3">
    <source>
        <dbReference type="Proteomes" id="UP001149165"/>
    </source>
</evidence>
<dbReference type="EMBL" id="JAPQKH010000004">
    <property type="protein sequence ID" value="KAJ5100568.1"/>
    <property type="molecule type" value="Genomic_DNA"/>
</dbReference>
<dbReference type="InterPro" id="IPR052820">
    <property type="entry name" value="PhiA_domain"/>
</dbReference>
<evidence type="ECO:0008006" key="4">
    <source>
        <dbReference type="Google" id="ProtNLM"/>
    </source>
</evidence>
<keyword evidence="1" id="KW-0732">Signal</keyword>
<accession>A0A9W9FHZ7</accession>
<name>A0A9W9FHZ7_9EURO</name>
<reference evidence="2" key="1">
    <citation type="submission" date="2022-11" db="EMBL/GenBank/DDBJ databases">
        <authorList>
            <person name="Petersen C."/>
        </authorList>
    </citation>
    <scope>NUCLEOTIDE SEQUENCE</scope>
    <source>
        <strain evidence="2">IBT 30069</strain>
    </source>
</reference>
<organism evidence="2 3">
    <name type="scientific">Penicillium angulare</name>
    <dbReference type="NCBI Taxonomy" id="116970"/>
    <lineage>
        <taxon>Eukaryota</taxon>
        <taxon>Fungi</taxon>
        <taxon>Dikarya</taxon>
        <taxon>Ascomycota</taxon>
        <taxon>Pezizomycotina</taxon>
        <taxon>Eurotiomycetes</taxon>
        <taxon>Eurotiomycetidae</taxon>
        <taxon>Eurotiales</taxon>
        <taxon>Aspergillaceae</taxon>
        <taxon>Penicillium</taxon>
    </lineage>
</organism>
<evidence type="ECO:0000313" key="2">
    <source>
        <dbReference type="EMBL" id="KAJ5100568.1"/>
    </source>
</evidence>